<keyword evidence="9" id="KW-1185">Reference proteome</keyword>
<evidence type="ECO:0000256" key="2">
    <source>
        <dbReference type="ARBA" id="ARBA00022741"/>
    </source>
</evidence>
<feature type="compositionally biased region" description="Polar residues" evidence="5">
    <location>
        <begin position="415"/>
        <end position="435"/>
    </location>
</feature>
<evidence type="ECO:0000259" key="6">
    <source>
        <dbReference type="PROSITE" id="PS50011"/>
    </source>
</evidence>
<evidence type="ECO:0000259" key="7">
    <source>
        <dbReference type="PROSITE" id="PS50108"/>
    </source>
</evidence>
<dbReference type="SMART" id="SM00285">
    <property type="entry name" value="PBD"/>
    <property type="match status" value="1"/>
</dbReference>
<keyword evidence="2 4" id="KW-0547">Nucleotide-binding</keyword>
<dbReference type="InterPro" id="IPR036936">
    <property type="entry name" value="CRIB_dom_sf"/>
</dbReference>
<protein>
    <recommendedName>
        <fullName evidence="1">non-specific serine/threonine protein kinase</fullName>
        <ecNumber evidence="1">2.7.11.1</ecNumber>
    </recommendedName>
</protein>
<feature type="compositionally biased region" description="Polar residues" evidence="5">
    <location>
        <begin position="176"/>
        <end position="186"/>
    </location>
</feature>
<feature type="compositionally biased region" description="Pro residues" evidence="5">
    <location>
        <begin position="502"/>
        <end position="518"/>
    </location>
</feature>
<dbReference type="AlphaFoldDB" id="A0AAD9JU08"/>
<feature type="domain" description="Protein kinase" evidence="6">
    <location>
        <begin position="545"/>
        <end position="796"/>
    </location>
</feature>
<evidence type="ECO:0000313" key="8">
    <source>
        <dbReference type="EMBL" id="KAK2159379.1"/>
    </source>
</evidence>
<dbReference type="GO" id="GO:0005524">
    <property type="term" value="F:ATP binding"/>
    <property type="evidence" value="ECO:0007669"/>
    <property type="project" value="UniProtKB-UniRule"/>
</dbReference>
<dbReference type="PROSITE" id="PS50011">
    <property type="entry name" value="PROTEIN_KINASE_DOM"/>
    <property type="match status" value="1"/>
</dbReference>
<proteinExistence type="predicted"/>
<accession>A0AAD9JU08</accession>
<feature type="compositionally biased region" description="Polar residues" evidence="5">
    <location>
        <begin position="369"/>
        <end position="379"/>
    </location>
</feature>
<dbReference type="Gene3D" id="3.30.200.20">
    <property type="entry name" value="Phosphorylase Kinase, domain 1"/>
    <property type="match status" value="1"/>
</dbReference>
<evidence type="ECO:0000256" key="1">
    <source>
        <dbReference type="ARBA" id="ARBA00012513"/>
    </source>
</evidence>
<dbReference type="InterPro" id="IPR011009">
    <property type="entry name" value="Kinase-like_dom_sf"/>
</dbReference>
<feature type="compositionally biased region" description="Polar residues" evidence="5">
    <location>
        <begin position="389"/>
        <end position="404"/>
    </location>
</feature>
<organism evidence="8 9">
    <name type="scientific">Paralvinella palmiformis</name>
    <dbReference type="NCBI Taxonomy" id="53620"/>
    <lineage>
        <taxon>Eukaryota</taxon>
        <taxon>Metazoa</taxon>
        <taxon>Spiralia</taxon>
        <taxon>Lophotrochozoa</taxon>
        <taxon>Annelida</taxon>
        <taxon>Polychaeta</taxon>
        <taxon>Sedentaria</taxon>
        <taxon>Canalipalpata</taxon>
        <taxon>Terebellida</taxon>
        <taxon>Terebelliformia</taxon>
        <taxon>Alvinellidae</taxon>
        <taxon>Paralvinella</taxon>
    </lineage>
</organism>
<feature type="compositionally biased region" description="Low complexity" evidence="5">
    <location>
        <begin position="476"/>
        <end position="485"/>
    </location>
</feature>
<evidence type="ECO:0000256" key="4">
    <source>
        <dbReference type="PROSITE-ProRule" id="PRU10141"/>
    </source>
</evidence>
<dbReference type="PANTHER" id="PTHR45832">
    <property type="entry name" value="SERINE/THREONINE-PROTEIN KINASE SAMKA-RELATED-RELATED"/>
    <property type="match status" value="1"/>
</dbReference>
<dbReference type="SUPFAM" id="SSF56112">
    <property type="entry name" value="Protein kinase-like (PK-like)"/>
    <property type="match status" value="1"/>
</dbReference>
<dbReference type="CDD" id="cd06648">
    <property type="entry name" value="STKc_PAK_II"/>
    <property type="match status" value="1"/>
</dbReference>
<dbReference type="Pfam" id="PF00786">
    <property type="entry name" value="PBD"/>
    <property type="match status" value="1"/>
</dbReference>
<evidence type="ECO:0000256" key="5">
    <source>
        <dbReference type="SAM" id="MobiDB-lite"/>
    </source>
</evidence>
<dbReference type="EMBL" id="JAODUP010000154">
    <property type="protein sequence ID" value="KAK2159379.1"/>
    <property type="molecule type" value="Genomic_DNA"/>
</dbReference>
<dbReference type="PROSITE" id="PS50108">
    <property type="entry name" value="CRIB"/>
    <property type="match status" value="1"/>
</dbReference>
<dbReference type="Gene3D" id="1.10.510.10">
    <property type="entry name" value="Transferase(Phosphotransferase) domain 1"/>
    <property type="match status" value="1"/>
</dbReference>
<feature type="compositionally biased region" description="Pro residues" evidence="5">
    <location>
        <begin position="133"/>
        <end position="154"/>
    </location>
</feature>
<dbReference type="Gene3D" id="3.90.810.10">
    <property type="entry name" value="CRIB domain"/>
    <property type="match status" value="1"/>
</dbReference>
<dbReference type="Pfam" id="PF00069">
    <property type="entry name" value="Pkinase"/>
    <property type="match status" value="1"/>
</dbReference>
<feature type="region of interest" description="Disordered" evidence="5">
    <location>
        <begin position="104"/>
        <end position="523"/>
    </location>
</feature>
<dbReference type="Proteomes" id="UP001208570">
    <property type="component" value="Unassembled WGS sequence"/>
</dbReference>
<feature type="compositionally biased region" description="Basic and acidic residues" evidence="5">
    <location>
        <begin position="325"/>
        <end position="341"/>
    </location>
</feature>
<feature type="compositionally biased region" description="Basic and acidic residues" evidence="5">
    <location>
        <begin position="165"/>
        <end position="175"/>
    </location>
</feature>
<feature type="compositionally biased region" description="Basic and acidic residues" evidence="5">
    <location>
        <begin position="258"/>
        <end position="279"/>
    </location>
</feature>
<dbReference type="PANTHER" id="PTHR45832:SF8">
    <property type="entry name" value="PROTEIN KINASE DOMAIN-CONTAINING PROTEIN"/>
    <property type="match status" value="1"/>
</dbReference>
<dbReference type="GO" id="GO:0004674">
    <property type="term" value="F:protein serine/threonine kinase activity"/>
    <property type="evidence" value="ECO:0007669"/>
    <property type="project" value="UniProtKB-EC"/>
</dbReference>
<feature type="compositionally biased region" description="Basic and acidic residues" evidence="5">
    <location>
        <begin position="439"/>
        <end position="448"/>
    </location>
</feature>
<feature type="binding site" evidence="4">
    <location>
        <position position="575"/>
    </location>
    <ligand>
        <name>ATP</name>
        <dbReference type="ChEBI" id="CHEBI:30616"/>
    </ligand>
</feature>
<keyword evidence="3 4" id="KW-0067">ATP-binding</keyword>
<reference evidence="8" key="1">
    <citation type="journal article" date="2023" name="Mol. Biol. Evol.">
        <title>Third-Generation Sequencing Reveals the Adaptive Role of the Epigenome in Three Deep-Sea Polychaetes.</title>
        <authorList>
            <person name="Perez M."/>
            <person name="Aroh O."/>
            <person name="Sun Y."/>
            <person name="Lan Y."/>
            <person name="Juniper S.K."/>
            <person name="Young C.R."/>
            <person name="Angers B."/>
            <person name="Qian P.Y."/>
        </authorList>
    </citation>
    <scope>NUCLEOTIDE SEQUENCE</scope>
    <source>
        <strain evidence="8">P08H-3</strain>
    </source>
</reference>
<evidence type="ECO:0000313" key="9">
    <source>
        <dbReference type="Proteomes" id="UP001208570"/>
    </source>
</evidence>
<sequence length="817" mass="92447">MFKNKSVKKRPEISGPLSFEHRVHTGYDPVRGQFVGLPKQWAGVVEPSATRPKPIIDASLITPTEIDRQKTVVRGSSTSHLNGDVHGISVARSNSLRQYSPQTYHRNNFLPSDPPVPEYDHGPPARPPSGYHGPPPVYTPPGEYPAQPQHPPPYHDYSSLPRNNSRREDTRDPRDTWNNQWNAQEQQDPRFVSGPRSPQDMIESQEMNRVMPGTRDQGGPSPGVRGVNTLPRNLHEPQGNWDPHVVRDQRDANGSMIHDPRDMRDQRELRNLQDPREMNRPSGPGGDNRSSRDLNGIPQHVRESQDMRNVGYNPPPGSYNYRGMAPDKQDYRDYRDSREYGRLQNVPEKSIWPNGTLPREGGTLPRDSGTLTRDSSTLPRDSRGHQMDTRNNNVTPYSKSNTLPPRSPTGGHFSPYQQQKQQEPNGGNLQPNPYSSLPHHRDSERSQGRPEVPAKPQIAPNQHAQQYDRGMEHSPRIPSTPSTPTHHPPSPRSPKPAEMLPPKGPYPGSPGAKSPPYPEQQRLSHEQFRKALEMVVTPGDPRRDLENFIKIGEGSTGIVCIATDKVTNKQVAVKKMDLRKQQRRELLFNEVVIMRDYHHNNIVEMYDSFLVGDELWVVMEFLEGGALTDIVTHSRMDEQQIATVCKACLKALAFLHSNGVIHRDIKSDSILLSHDGKVKLSDFGFCAQVTTEVNKRKSLVGTPYWMAPEVISRLPYGTEVDIWSLGIMVIEMVDGEPPFFNEPPLQAMRRIRDMPPPKLKNTHRISPRLQAFIERMLVRDPAQRASAFELLQHPFLKQAGPYSCLVPLMRSFRHSPC</sequence>
<dbReference type="InterPro" id="IPR000719">
    <property type="entry name" value="Prot_kinase_dom"/>
</dbReference>
<dbReference type="InterPro" id="IPR000095">
    <property type="entry name" value="CRIB_dom"/>
</dbReference>
<dbReference type="EC" id="2.7.11.1" evidence="1"/>
<dbReference type="FunFam" id="1.10.510.10:FF:000073">
    <property type="entry name" value="Non-specific serine/threonine protein kinase"/>
    <property type="match status" value="1"/>
</dbReference>
<dbReference type="InterPro" id="IPR051931">
    <property type="entry name" value="PAK3-like"/>
</dbReference>
<dbReference type="PROSITE" id="PS00107">
    <property type="entry name" value="PROTEIN_KINASE_ATP"/>
    <property type="match status" value="1"/>
</dbReference>
<dbReference type="FunFam" id="3.30.200.20:FF:000705">
    <property type="entry name" value="Non-specific serine/threonine protein kinase"/>
    <property type="match status" value="1"/>
</dbReference>
<comment type="caution">
    <text evidence="8">The sequence shown here is derived from an EMBL/GenBank/DDBJ whole genome shotgun (WGS) entry which is preliminary data.</text>
</comment>
<dbReference type="InterPro" id="IPR017441">
    <property type="entry name" value="Protein_kinase_ATP_BS"/>
</dbReference>
<feature type="domain" description="CRIB" evidence="7">
    <location>
        <begin position="13"/>
        <end position="26"/>
    </location>
</feature>
<gene>
    <name evidence="8" type="ORF">LSH36_154g09040</name>
</gene>
<name>A0AAD9JU08_9ANNE</name>
<evidence type="ECO:0000256" key="3">
    <source>
        <dbReference type="ARBA" id="ARBA00022840"/>
    </source>
</evidence>